<comment type="subcellular location">
    <subcellularLocation>
        <location evidence="7">Cytoplasm</location>
    </subcellularLocation>
</comment>
<evidence type="ECO:0000256" key="4">
    <source>
        <dbReference type="ARBA" id="ARBA00023027"/>
    </source>
</evidence>
<feature type="DNA-binding region" description="H-T-H motif" evidence="7">
    <location>
        <begin position="16"/>
        <end position="55"/>
    </location>
</feature>
<keyword evidence="6 7" id="KW-0804">Transcription</keyword>
<comment type="subunit">
    <text evidence="7">Homodimer.</text>
</comment>
<keyword evidence="4 7" id="KW-0520">NAD</keyword>
<evidence type="ECO:0000256" key="7">
    <source>
        <dbReference type="HAMAP-Rule" id="MF_01131"/>
    </source>
</evidence>
<dbReference type="InterPro" id="IPR022876">
    <property type="entry name" value="Tscrpt_rep_Rex"/>
</dbReference>
<evidence type="ECO:0000313" key="10">
    <source>
        <dbReference type="Proteomes" id="UP000285882"/>
    </source>
</evidence>
<evidence type="ECO:0000256" key="2">
    <source>
        <dbReference type="ARBA" id="ARBA00022491"/>
    </source>
</evidence>
<keyword evidence="1 7" id="KW-0963">Cytoplasm</keyword>
<dbReference type="InterPro" id="IPR036388">
    <property type="entry name" value="WH-like_DNA-bd_sf"/>
</dbReference>
<dbReference type="NCBIfam" id="NF003994">
    <property type="entry name" value="PRK05472.2-3"/>
    <property type="match status" value="1"/>
</dbReference>
<dbReference type="SMART" id="SM00881">
    <property type="entry name" value="CoA_binding"/>
    <property type="match status" value="1"/>
</dbReference>
<gene>
    <name evidence="7" type="primary">rex</name>
    <name evidence="9" type="ORF">C0674_13585</name>
</gene>
<dbReference type="InterPro" id="IPR036291">
    <property type="entry name" value="NAD(P)-bd_dom_sf"/>
</dbReference>
<dbReference type="Gene3D" id="3.40.50.720">
    <property type="entry name" value="NAD(P)-binding Rossmann-like Domain"/>
    <property type="match status" value="1"/>
</dbReference>
<dbReference type="HAMAP" id="MF_01131">
    <property type="entry name" value="Rex"/>
    <property type="match status" value="1"/>
</dbReference>
<evidence type="ECO:0000256" key="5">
    <source>
        <dbReference type="ARBA" id="ARBA00023125"/>
    </source>
</evidence>
<keyword evidence="2 7" id="KW-0678">Repressor</keyword>
<dbReference type="PANTHER" id="PTHR35786">
    <property type="entry name" value="REDOX-SENSING TRANSCRIPTIONAL REPRESSOR REX"/>
    <property type="match status" value="1"/>
</dbReference>
<dbReference type="SUPFAM" id="SSF46785">
    <property type="entry name" value="Winged helix' DNA-binding domain"/>
    <property type="match status" value="1"/>
</dbReference>
<sequence>MASQTVPQATAERLPLYYRTLQQLVANGKTRISSSKFGELVQIDSTTIRKDFSYFGALGRKGYGYDTQYLMDFLKKTLYQDELNRVILIGVGHLGTALLNHNFLKNNNTQIVRAYDVDPKKIGTKVSGTKVFAMDELAANDHHEIVAAILTVPAAHAQEAAEKALASGIRGFLNFSPTTLNLPENAYVRHVDMTVELQALIYFLNHSMETKNS</sequence>
<keyword evidence="5 7" id="KW-0238">DNA-binding</keyword>
<comment type="function">
    <text evidence="7">Modulates transcription in response to changes in cellular NADH/NAD(+) redox state.</text>
</comment>
<comment type="similarity">
    <text evidence="7">Belongs to the transcriptional regulatory Rex family.</text>
</comment>
<organism evidence="9 10">
    <name type="scientific">Sporolactobacillus terrae</name>
    <dbReference type="NCBI Taxonomy" id="269673"/>
    <lineage>
        <taxon>Bacteria</taxon>
        <taxon>Bacillati</taxon>
        <taxon>Bacillota</taxon>
        <taxon>Bacilli</taxon>
        <taxon>Bacillales</taxon>
        <taxon>Sporolactobacillaceae</taxon>
        <taxon>Sporolactobacillus</taxon>
    </lineage>
</organism>
<dbReference type="Gene3D" id="1.10.10.10">
    <property type="entry name" value="Winged helix-like DNA-binding domain superfamily/Winged helix DNA-binding domain"/>
    <property type="match status" value="1"/>
</dbReference>
<protein>
    <recommendedName>
        <fullName evidence="7">Redox-sensing transcriptional repressor Rex</fullName>
    </recommendedName>
</protein>
<evidence type="ECO:0000313" key="9">
    <source>
        <dbReference type="EMBL" id="QAA23548.1"/>
    </source>
</evidence>
<evidence type="ECO:0000256" key="3">
    <source>
        <dbReference type="ARBA" id="ARBA00023015"/>
    </source>
</evidence>
<accession>A0ABX5QA55</accession>
<feature type="binding site" evidence="7">
    <location>
        <begin position="90"/>
        <end position="95"/>
    </location>
    <ligand>
        <name>NAD(+)</name>
        <dbReference type="ChEBI" id="CHEBI:57540"/>
    </ligand>
</feature>
<evidence type="ECO:0000256" key="6">
    <source>
        <dbReference type="ARBA" id="ARBA00023163"/>
    </source>
</evidence>
<dbReference type="InterPro" id="IPR009718">
    <property type="entry name" value="Rex_DNA-bd_C_dom"/>
</dbReference>
<keyword evidence="3 7" id="KW-0805">Transcription regulation</keyword>
<dbReference type="NCBIfam" id="NF003989">
    <property type="entry name" value="PRK05472.1-3"/>
    <property type="match status" value="1"/>
</dbReference>
<feature type="domain" description="CoA-binding" evidence="8">
    <location>
        <begin position="79"/>
        <end position="179"/>
    </location>
</feature>
<evidence type="ECO:0000259" key="8">
    <source>
        <dbReference type="SMART" id="SM00881"/>
    </source>
</evidence>
<dbReference type="Proteomes" id="UP000285882">
    <property type="component" value="Chromosome"/>
</dbReference>
<reference evidence="9 10" key="1">
    <citation type="submission" date="2018-01" db="EMBL/GenBank/DDBJ databases">
        <title>Complete genome sequencing of Sporolactobacillus terrae DLG3.</title>
        <authorList>
            <person name="Nam Y.-D."/>
            <person name="Kang J."/>
            <person name="Chung W.-H."/>
        </authorList>
    </citation>
    <scope>NUCLEOTIDE SEQUENCE [LARGE SCALE GENOMIC DNA]</scope>
    <source>
        <strain evidence="9 10">DLG3</strain>
    </source>
</reference>
<dbReference type="Pfam" id="PF02629">
    <property type="entry name" value="CoA_binding"/>
    <property type="match status" value="1"/>
</dbReference>
<evidence type="ECO:0000256" key="1">
    <source>
        <dbReference type="ARBA" id="ARBA00022490"/>
    </source>
</evidence>
<dbReference type="Pfam" id="PF06971">
    <property type="entry name" value="Put_DNA-bind_N"/>
    <property type="match status" value="1"/>
</dbReference>
<keyword evidence="10" id="KW-1185">Reference proteome</keyword>
<dbReference type="InterPro" id="IPR003781">
    <property type="entry name" value="CoA-bd"/>
</dbReference>
<dbReference type="InterPro" id="IPR036390">
    <property type="entry name" value="WH_DNA-bd_sf"/>
</dbReference>
<dbReference type="NCBIfam" id="NF003996">
    <property type="entry name" value="PRK05472.2-5"/>
    <property type="match status" value="1"/>
</dbReference>
<dbReference type="RefSeq" id="WP_028984079.1">
    <property type="nucleotide sequence ID" value="NZ_CP025688.1"/>
</dbReference>
<dbReference type="PANTHER" id="PTHR35786:SF1">
    <property type="entry name" value="REDOX-SENSING TRANSCRIPTIONAL REPRESSOR REX 1"/>
    <property type="match status" value="1"/>
</dbReference>
<dbReference type="SUPFAM" id="SSF51735">
    <property type="entry name" value="NAD(P)-binding Rossmann-fold domains"/>
    <property type="match status" value="1"/>
</dbReference>
<dbReference type="NCBIfam" id="NF003995">
    <property type="entry name" value="PRK05472.2-4"/>
    <property type="match status" value="1"/>
</dbReference>
<proteinExistence type="inferred from homology"/>
<dbReference type="EMBL" id="CP025688">
    <property type="protein sequence ID" value="QAA23548.1"/>
    <property type="molecule type" value="Genomic_DNA"/>
</dbReference>
<name>A0ABX5QA55_9BACL</name>